<dbReference type="Pfam" id="PF19133">
    <property type="entry name" value="DUF5816"/>
    <property type="match status" value="1"/>
</dbReference>
<dbReference type="Proteomes" id="UP000066737">
    <property type="component" value="Chromosome I"/>
</dbReference>
<proteinExistence type="predicted"/>
<dbReference type="RefSeq" id="WP_059057243.1">
    <property type="nucleotide sequence ID" value="NZ_CEML01000001.1"/>
</dbReference>
<dbReference type="AlphaFoldDB" id="A0A0U5CZ48"/>
<evidence type="ECO:0000313" key="1">
    <source>
        <dbReference type="EMBL" id="CQH58821.1"/>
    </source>
</evidence>
<dbReference type="STRING" id="1407499.HHUB_2836"/>
<dbReference type="GeneID" id="91110292"/>
<dbReference type="InterPro" id="IPR043854">
    <property type="entry name" value="DUF5816"/>
</dbReference>
<organism evidence="1 2">
    <name type="scientific">Halobacterium hubeiense</name>
    <dbReference type="NCBI Taxonomy" id="1407499"/>
    <lineage>
        <taxon>Archaea</taxon>
        <taxon>Methanobacteriati</taxon>
        <taxon>Methanobacteriota</taxon>
        <taxon>Stenosarchaea group</taxon>
        <taxon>Halobacteria</taxon>
        <taxon>Halobacteriales</taxon>
        <taxon>Halobacteriaceae</taxon>
        <taxon>Halobacterium</taxon>
    </lineage>
</organism>
<dbReference type="OrthoDB" id="333505at2157"/>
<keyword evidence="2" id="KW-1185">Reference proteome</keyword>
<protein>
    <submittedName>
        <fullName evidence="1">Uncharacterized protein</fullName>
    </submittedName>
</protein>
<reference evidence="2" key="1">
    <citation type="journal article" date="2016" name="Environ. Microbiol.">
        <title>The complete genome of a viable archaeum isolated from 123-million-year-old rock salt.</title>
        <authorList>
            <person name="Jaakkola S.T."/>
            <person name="Pfeiffer F."/>
            <person name="Ravantti J.J."/>
            <person name="Guo Q."/>
            <person name="Liu Y."/>
            <person name="Chen X."/>
            <person name="Ma H."/>
            <person name="Yang C."/>
            <person name="Oksanen H.M."/>
            <person name="Bamford D.H."/>
        </authorList>
    </citation>
    <scope>NUCLEOTIDE SEQUENCE</scope>
    <source>
        <strain evidence="2">JI20-1</strain>
    </source>
</reference>
<sequence length="78" mass="9027">MFTVTTDDGTLHVADDEGERGQDAPFYVVYRTADRQRRYGYYCSNCESIDVAMDSMRRIKCNDCGNFTKPDEWDSAHE</sequence>
<dbReference type="EMBL" id="LN831302">
    <property type="protein sequence ID" value="CQH58821.1"/>
    <property type="molecule type" value="Genomic_DNA"/>
</dbReference>
<name>A0A0U5CZ48_9EURY</name>
<accession>A0A0U5CZ48</accession>
<gene>
    <name evidence="1" type="ORF">HHUB_2836</name>
</gene>
<evidence type="ECO:0000313" key="2">
    <source>
        <dbReference type="Proteomes" id="UP000066737"/>
    </source>
</evidence>
<dbReference type="KEGG" id="hhb:Hhub_2836"/>